<proteinExistence type="predicted"/>
<keyword evidence="2" id="KW-1185">Reference proteome</keyword>
<dbReference type="Proteomes" id="UP000281094">
    <property type="component" value="Unassembled WGS sequence"/>
</dbReference>
<reference evidence="1 2" key="1">
    <citation type="submission" date="2018-10" db="EMBL/GenBank/DDBJ databases">
        <title>Notoacmeibacter sp. M2BS9Y-3-1, whole genome shotgun sequence.</title>
        <authorList>
            <person name="Tuo L."/>
        </authorList>
    </citation>
    <scope>NUCLEOTIDE SEQUENCE [LARGE SCALE GENOMIC DNA]</scope>
    <source>
        <strain evidence="1 2">M2BS9Y-3-1</strain>
    </source>
</reference>
<evidence type="ECO:0000313" key="1">
    <source>
        <dbReference type="EMBL" id="RLQ87523.1"/>
    </source>
</evidence>
<accession>A0A3L7J9Z8</accession>
<organism evidence="1 2">
    <name type="scientific">Notoacmeibacter ruber</name>
    <dbReference type="NCBI Taxonomy" id="2670375"/>
    <lineage>
        <taxon>Bacteria</taxon>
        <taxon>Pseudomonadati</taxon>
        <taxon>Pseudomonadota</taxon>
        <taxon>Alphaproteobacteria</taxon>
        <taxon>Hyphomicrobiales</taxon>
        <taxon>Notoacmeibacteraceae</taxon>
        <taxon>Notoacmeibacter</taxon>
    </lineage>
</organism>
<dbReference type="InterPro" id="IPR009964">
    <property type="entry name" value="DUF1491"/>
</dbReference>
<dbReference type="Pfam" id="PF07372">
    <property type="entry name" value="DUF1491"/>
    <property type="match status" value="1"/>
</dbReference>
<name>A0A3L7J9Z8_9HYPH</name>
<dbReference type="EMBL" id="RCWN01000001">
    <property type="protein sequence ID" value="RLQ87523.1"/>
    <property type="molecule type" value="Genomic_DNA"/>
</dbReference>
<dbReference type="Gene3D" id="3.40.1530.20">
    <property type="entry name" value="Protein of unknown function (DUF1491)"/>
    <property type="match status" value="1"/>
</dbReference>
<gene>
    <name evidence="1" type="ORF">D8780_04180</name>
</gene>
<dbReference type="RefSeq" id="WP_121644491.1">
    <property type="nucleotide sequence ID" value="NZ_RCWN01000001.1"/>
</dbReference>
<evidence type="ECO:0000313" key="2">
    <source>
        <dbReference type="Proteomes" id="UP000281094"/>
    </source>
</evidence>
<comment type="caution">
    <text evidence="1">The sequence shown here is derived from an EMBL/GenBank/DDBJ whole genome shotgun (WGS) entry which is preliminary data.</text>
</comment>
<sequence>MNRLTSAFEVSAINRRVFAAGGFAAVLAKGAEEAGAIFLLVRDRLGAQALYGPAAQTAYDDGRPGERYFRLLLRTEDPFDERIEAKIASERRFDPDLWLLELEGGPPIEELVQLVRSDDPDF</sequence>
<dbReference type="AlphaFoldDB" id="A0A3L7J9Z8"/>
<protein>
    <submittedName>
        <fullName evidence="1">DUF1491 family protein</fullName>
    </submittedName>
</protein>